<evidence type="ECO:0000259" key="4">
    <source>
        <dbReference type="Pfam" id="PF00891"/>
    </source>
</evidence>
<dbReference type="Gene3D" id="3.40.50.150">
    <property type="entry name" value="Vaccinia Virus protein VP39"/>
    <property type="match status" value="1"/>
</dbReference>
<name>A0A9P4MBN3_9PEZI</name>
<dbReference type="InterPro" id="IPR036390">
    <property type="entry name" value="WH_DNA-bd_sf"/>
</dbReference>
<dbReference type="GO" id="GO:0032259">
    <property type="term" value="P:methylation"/>
    <property type="evidence" value="ECO:0007669"/>
    <property type="project" value="UniProtKB-KW"/>
</dbReference>
<dbReference type="Gene3D" id="1.10.10.10">
    <property type="entry name" value="Winged helix-like DNA-binding domain superfamily/Winged helix DNA-binding domain"/>
    <property type="match status" value="1"/>
</dbReference>
<comment type="caution">
    <text evidence="5">The sequence shown here is derived from an EMBL/GenBank/DDBJ whole genome shotgun (WGS) entry which is preliminary data.</text>
</comment>
<dbReference type="SUPFAM" id="SSF53335">
    <property type="entry name" value="S-adenosyl-L-methionine-dependent methyltransferases"/>
    <property type="match status" value="1"/>
</dbReference>
<keyword evidence="2" id="KW-0808">Transferase</keyword>
<keyword evidence="3" id="KW-0949">S-adenosyl-L-methionine</keyword>
<dbReference type="InterPro" id="IPR029063">
    <property type="entry name" value="SAM-dependent_MTases_sf"/>
</dbReference>
<dbReference type="OrthoDB" id="1606438at2759"/>
<organism evidence="5 6">
    <name type="scientific">Myriangium duriaei CBS 260.36</name>
    <dbReference type="NCBI Taxonomy" id="1168546"/>
    <lineage>
        <taxon>Eukaryota</taxon>
        <taxon>Fungi</taxon>
        <taxon>Dikarya</taxon>
        <taxon>Ascomycota</taxon>
        <taxon>Pezizomycotina</taxon>
        <taxon>Dothideomycetes</taxon>
        <taxon>Dothideomycetidae</taxon>
        <taxon>Myriangiales</taxon>
        <taxon>Myriangiaceae</taxon>
        <taxon>Myriangium</taxon>
    </lineage>
</organism>
<evidence type="ECO:0000256" key="3">
    <source>
        <dbReference type="ARBA" id="ARBA00022691"/>
    </source>
</evidence>
<dbReference type="InterPro" id="IPR016461">
    <property type="entry name" value="COMT-like"/>
</dbReference>
<evidence type="ECO:0000313" key="6">
    <source>
        <dbReference type="Proteomes" id="UP000799439"/>
    </source>
</evidence>
<dbReference type="InterPro" id="IPR001077">
    <property type="entry name" value="COMT_C"/>
</dbReference>
<dbReference type="EMBL" id="ML996095">
    <property type="protein sequence ID" value="KAF2147765.1"/>
    <property type="molecule type" value="Genomic_DNA"/>
</dbReference>
<dbReference type="AlphaFoldDB" id="A0A9P4MBN3"/>
<reference evidence="5" key="1">
    <citation type="journal article" date="2020" name="Stud. Mycol.">
        <title>101 Dothideomycetes genomes: a test case for predicting lifestyles and emergence of pathogens.</title>
        <authorList>
            <person name="Haridas S."/>
            <person name="Albert R."/>
            <person name="Binder M."/>
            <person name="Bloem J."/>
            <person name="Labutti K."/>
            <person name="Salamov A."/>
            <person name="Andreopoulos B."/>
            <person name="Baker S."/>
            <person name="Barry K."/>
            <person name="Bills G."/>
            <person name="Bluhm B."/>
            <person name="Cannon C."/>
            <person name="Castanera R."/>
            <person name="Culley D."/>
            <person name="Daum C."/>
            <person name="Ezra D."/>
            <person name="Gonzalez J."/>
            <person name="Henrissat B."/>
            <person name="Kuo A."/>
            <person name="Liang C."/>
            <person name="Lipzen A."/>
            <person name="Lutzoni F."/>
            <person name="Magnuson J."/>
            <person name="Mondo S."/>
            <person name="Nolan M."/>
            <person name="Ohm R."/>
            <person name="Pangilinan J."/>
            <person name="Park H.-J."/>
            <person name="Ramirez L."/>
            <person name="Alfaro M."/>
            <person name="Sun H."/>
            <person name="Tritt A."/>
            <person name="Yoshinaga Y."/>
            <person name="Zwiers L.-H."/>
            <person name="Turgeon B."/>
            <person name="Goodwin S."/>
            <person name="Spatafora J."/>
            <person name="Crous P."/>
            <person name="Grigoriev I."/>
        </authorList>
    </citation>
    <scope>NUCLEOTIDE SEQUENCE</scope>
    <source>
        <strain evidence="5">CBS 260.36</strain>
    </source>
</reference>
<feature type="domain" description="O-methyltransferase C-terminal" evidence="4">
    <location>
        <begin position="204"/>
        <end position="388"/>
    </location>
</feature>
<evidence type="ECO:0000256" key="2">
    <source>
        <dbReference type="ARBA" id="ARBA00022679"/>
    </source>
</evidence>
<keyword evidence="6" id="KW-1185">Reference proteome</keyword>
<dbReference type="SUPFAM" id="SSF46785">
    <property type="entry name" value="Winged helix' DNA-binding domain"/>
    <property type="match status" value="1"/>
</dbReference>
<sequence>MAEPRIVTLSATIARQTAVIVDYCQRNNIPTPSFDLDAPPTVDIAPGEHAVLEAKDSIIAATRELGQLMKGPAETVTDIGFVDAFTFQAISRYNIASHVPVGSEATYDDISKVSGLNVNSLRRVLRFVMSNGFFVEPRPNYVAHTSASRLLAENELFRAAVAMTFDENFPASTKATEALSKTEEYTSSGWSLANNAQLHFYQELQQRHPTRHRDMVKAMDAWSSWLPVGPINKNYPWSNVKKMVDIGGGHGQVSLSIARHDPTPQFVVQDLPNVVANGPAIPTEFTNRITFMAHDMFDEQPVKDADVYFFRSVLHDWPDNSVVRILKALIPALKPGARVVIHDPTMPPPGTLSPRADRAKHLWDLHMMLLFNSRDREEAEWASLFEKADSRFKFLGSRLPTVDVDKIPPSGLLSIIEAEWQP</sequence>
<keyword evidence="1" id="KW-0489">Methyltransferase</keyword>
<dbReference type="PROSITE" id="PS51683">
    <property type="entry name" value="SAM_OMT_II"/>
    <property type="match status" value="1"/>
</dbReference>
<dbReference type="Pfam" id="PF00891">
    <property type="entry name" value="Methyltransf_2"/>
    <property type="match status" value="1"/>
</dbReference>
<dbReference type="Proteomes" id="UP000799439">
    <property type="component" value="Unassembled WGS sequence"/>
</dbReference>
<gene>
    <name evidence="5" type="ORF">K461DRAFT_233775</name>
</gene>
<evidence type="ECO:0000313" key="5">
    <source>
        <dbReference type="EMBL" id="KAF2147765.1"/>
    </source>
</evidence>
<protein>
    <submittedName>
        <fullName evidence="5">O-methyltransferase</fullName>
    </submittedName>
</protein>
<dbReference type="GO" id="GO:0008171">
    <property type="term" value="F:O-methyltransferase activity"/>
    <property type="evidence" value="ECO:0007669"/>
    <property type="project" value="InterPro"/>
</dbReference>
<accession>A0A9P4MBN3</accession>
<proteinExistence type="predicted"/>
<dbReference type="InterPro" id="IPR036388">
    <property type="entry name" value="WH-like_DNA-bd_sf"/>
</dbReference>
<dbReference type="CDD" id="cd02440">
    <property type="entry name" value="AdoMet_MTases"/>
    <property type="match status" value="1"/>
</dbReference>
<dbReference type="PANTHER" id="PTHR43712:SF12">
    <property type="entry name" value="STERIGMATOCYSTIN 8-O-METHYLTRANSFERASE"/>
    <property type="match status" value="1"/>
</dbReference>
<dbReference type="PANTHER" id="PTHR43712">
    <property type="entry name" value="PUTATIVE (AFU_ORTHOLOGUE AFUA_4G14580)-RELATED"/>
    <property type="match status" value="1"/>
</dbReference>
<evidence type="ECO:0000256" key="1">
    <source>
        <dbReference type="ARBA" id="ARBA00022603"/>
    </source>
</evidence>